<feature type="transmembrane region" description="Helical" evidence="6">
    <location>
        <begin position="90"/>
        <end position="111"/>
    </location>
</feature>
<comment type="similarity">
    <text evidence="5">Belongs to the MIP/aquaporin (TC 1.A.8) family.</text>
</comment>
<dbReference type="InterPro" id="IPR023271">
    <property type="entry name" value="Aquaporin-like"/>
</dbReference>
<keyword evidence="8" id="KW-1185">Reference proteome</keyword>
<reference evidence="7 8" key="1">
    <citation type="submission" date="2024-11" db="EMBL/GenBank/DDBJ databases">
        <title>Chromosome-level genome assembly of Eucalyptus globulus Labill. provides insights into its genome evolution.</title>
        <authorList>
            <person name="Li X."/>
        </authorList>
    </citation>
    <scope>NUCLEOTIDE SEQUENCE [LARGE SCALE GENOMIC DNA]</scope>
    <source>
        <strain evidence="7">CL2024</strain>
        <tissue evidence="7">Fresh tender leaves</tissue>
    </source>
</reference>
<dbReference type="PANTHER" id="PTHR45687">
    <property type="entry name" value="AQUAPORIN OR AQUAGLYCEROPORIN RELATED"/>
    <property type="match status" value="1"/>
</dbReference>
<dbReference type="EMBL" id="JBJKBG010000005">
    <property type="protein sequence ID" value="KAL3740315.1"/>
    <property type="molecule type" value="Genomic_DNA"/>
</dbReference>
<evidence type="ECO:0000313" key="7">
    <source>
        <dbReference type="EMBL" id="KAL3740315.1"/>
    </source>
</evidence>
<organism evidence="7 8">
    <name type="scientific">Eucalyptus globulus</name>
    <name type="common">Tasmanian blue gum</name>
    <dbReference type="NCBI Taxonomy" id="34317"/>
    <lineage>
        <taxon>Eukaryota</taxon>
        <taxon>Viridiplantae</taxon>
        <taxon>Streptophyta</taxon>
        <taxon>Embryophyta</taxon>
        <taxon>Tracheophyta</taxon>
        <taxon>Spermatophyta</taxon>
        <taxon>Magnoliopsida</taxon>
        <taxon>eudicotyledons</taxon>
        <taxon>Gunneridae</taxon>
        <taxon>Pentapetalae</taxon>
        <taxon>rosids</taxon>
        <taxon>malvids</taxon>
        <taxon>Myrtales</taxon>
        <taxon>Myrtaceae</taxon>
        <taxon>Myrtoideae</taxon>
        <taxon>Eucalypteae</taxon>
        <taxon>Eucalyptus</taxon>
    </lineage>
</organism>
<evidence type="ECO:0000256" key="6">
    <source>
        <dbReference type="SAM" id="Phobius"/>
    </source>
</evidence>
<accession>A0ABD3KK95</accession>
<dbReference type="Pfam" id="PF00230">
    <property type="entry name" value="MIP"/>
    <property type="match status" value="1"/>
</dbReference>
<dbReference type="InterPro" id="IPR034294">
    <property type="entry name" value="Aquaporin_transptr"/>
</dbReference>
<comment type="caution">
    <text evidence="7">The sequence shown here is derived from an EMBL/GenBank/DDBJ whole genome shotgun (WGS) entry which is preliminary data.</text>
</comment>
<sequence length="336" mass="36192">MIFVYYFLFYFFYSSTINTSVYWCTKNRLIQRILLPISFASLRPLRRRTKKMPEAGPTHPHGRDYAGPPPEPAPHLDVAELKLPYFYRALVAEFTATLLFLYVTVAALVGYKTQTGPCDGVGPLGVACTFGGMTFVLVYCTAGISGGYINPAVTLALFVAKKVSFIRAVSYMIAQCSGAVCGVALVKAFMKKPYHDSLGGGANSVAPGYGMGAALGAEIIGTFVLVYTVLTATDPKRRARDSHVPVLAPLTIGFAVFMVHLATTPITGTGINPAKSFGTAVIYNNQKVWKDHWIFWLGPFAGAVTATAYHQIILKVTSIKALIAIIIVGICGAPSN</sequence>
<proteinExistence type="inferred from homology"/>
<gene>
    <name evidence="7" type="ORF">ACJRO7_021571</name>
</gene>
<feature type="transmembrane region" description="Helical" evidence="6">
    <location>
        <begin position="244"/>
        <end position="263"/>
    </location>
</feature>
<feature type="transmembrane region" description="Helical" evidence="6">
    <location>
        <begin position="123"/>
        <end position="149"/>
    </location>
</feature>
<name>A0ABD3KK95_EUCGL</name>
<dbReference type="Proteomes" id="UP001634007">
    <property type="component" value="Unassembled WGS sequence"/>
</dbReference>
<feature type="transmembrane region" description="Helical" evidence="6">
    <location>
        <begin position="6"/>
        <end position="25"/>
    </location>
</feature>
<evidence type="ECO:0000256" key="5">
    <source>
        <dbReference type="RuleBase" id="RU000477"/>
    </source>
</evidence>
<dbReference type="CDD" id="cd00333">
    <property type="entry name" value="MIP"/>
    <property type="match status" value="1"/>
</dbReference>
<keyword evidence="3 6" id="KW-1133">Transmembrane helix</keyword>
<evidence type="ECO:0000256" key="2">
    <source>
        <dbReference type="ARBA" id="ARBA00022692"/>
    </source>
</evidence>
<keyword evidence="5" id="KW-0813">Transport</keyword>
<keyword evidence="4 6" id="KW-0472">Membrane</keyword>
<dbReference type="PRINTS" id="PR00783">
    <property type="entry name" value="MINTRINSICP"/>
</dbReference>
<dbReference type="InterPro" id="IPR000425">
    <property type="entry name" value="MIP"/>
</dbReference>
<dbReference type="AlphaFoldDB" id="A0ABD3KK95"/>
<dbReference type="NCBIfam" id="TIGR00861">
    <property type="entry name" value="MIP"/>
    <property type="match status" value="1"/>
</dbReference>
<comment type="subcellular location">
    <subcellularLocation>
        <location evidence="1">Membrane</location>
        <topology evidence="1">Multi-pass membrane protein</topology>
    </subcellularLocation>
</comment>
<evidence type="ECO:0000256" key="3">
    <source>
        <dbReference type="ARBA" id="ARBA00022989"/>
    </source>
</evidence>
<dbReference type="SUPFAM" id="SSF81338">
    <property type="entry name" value="Aquaporin-like"/>
    <property type="match status" value="1"/>
</dbReference>
<protein>
    <submittedName>
        <fullName evidence="7">Uncharacterized protein</fullName>
    </submittedName>
</protein>
<dbReference type="GO" id="GO:0016020">
    <property type="term" value="C:membrane"/>
    <property type="evidence" value="ECO:0007669"/>
    <property type="project" value="UniProtKB-SubCell"/>
</dbReference>
<feature type="transmembrane region" description="Helical" evidence="6">
    <location>
        <begin position="293"/>
        <end position="312"/>
    </location>
</feature>
<keyword evidence="2 5" id="KW-0812">Transmembrane</keyword>
<evidence type="ECO:0000256" key="1">
    <source>
        <dbReference type="ARBA" id="ARBA00004141"/>
    </source>
</evidence>
<feature type="transmembrane region" description="Helical" evidence="6">
    <location>
        <begin position="169"/>
        <end position="189"/>
    </location>
</feature>
<dbReference type="Gene3D" id="1.20.1080.10">
    <property type="entry name" value="Glycerol uptake facilitator protein"/>
    <property type="match status" value="1"/>
</dbReference>
<evidence type="ECO:0000313" key="8">
    <source>
        <dbReference type="Proteomes" id="UP001634007"/>
    </source>
</evidence>
<feature type="transmembrane region" description="Helical" evidence="6">
    <location>
        <begin position="209"/>
        <end position="232"/>
    </location>
</feature>
<evidence type="ECO:0000256" key="4">
    <source>
        <dbReference type="ARBA" id="ARBA00023136"/>
    </source>
</evidence>